<reference evidence="1 2" key="1">
    <citation type="journal article" date="2020" name="ISME J.">
        <title>Comparative genomics reveals insights into cyanobacterial evolution and habitat adaptation.</title>
        <authorList>
            <person name="Chen M.Y."/>
            <person name="Teng W.K."/>
            <person name="Zhao L."/>
            <person name="Hu C.X."/>
            <person name="Zhou Y.K."/>
            <person name="Han B.P."/>
            <person name="Song L.R."/>
            <person name="Shu W.S."/>
        </authorList>
    </citation>
    <scope>NUCLEOTIDE SEQUENCE [LARGE SCALE GENOMIC DNA]</scope>
    <source>
        <strain evidence="1 2">FACHB-288</strain>
    </source>
</reference>
<gene>
    <name evidence="1" type="ORF">H6G24_36050</name>
</gene>
<accession>A0ABR8AL43</accession>
<dbReference type="Proteomes" id="UP000658514">
    <property type="component" value="Unassembled WGS sequence"/>
</dbReference>
<comment type="caution">
    <text evidence="1">The sequence shown here is derived from an EMBL/GenBank/DDBJ whole genome shotgun (WGS) entry which is preliminary data.</text>
</comment>
<protein>
    <submittedName>
        <fullName evidence="1">Uncharacterized protein</fullName>
    </submittedName>
</protein>
<organism evidence="1 2">
    <name type="scientific">Calothrix parietina FACHB-288</name>
    <dbReference type="NCBI Taxonomy" id="2692896"/>
    <lineage>
        <taxon>Bacteria</taxon>
        <taxon>Bacillati</taxon>
        <taxon>Cyanobacteriota</taxon>
        <taxon>Cyanophyceae</taxon>
        <taxon>Nostocales</taxon>
        <taxon>Calotrichaceae</taxon>
        <taxon>Calothrix</taxon>
    </lineage>
</organism>
<sequence length="49" mass="5655">MRKIGFIFLTVLSISAVNYHAIAQISPNKPLYRDINAIEFLYKYCGFVD</sequence>
<dbReference type="RefSeq" id="WP_190543250.1">
    <property type="nucleotide sequence ID" value="NZ_CAWPNO010000019.1"/>
</dbReference>
<evidence type="ECO:0000313" key="2">
    <source>
        <dbReference type="Proteomes" id="UP000658514"/>
    </source>
</evidence>
<proteinExistence type="predicted"/>
<dbReference type="EMBL" id="JACJQH010000115">
    <property type="protein sequence ID" value="MBD2200796.1"/>
    <property type="molecule type" value="Genomic_DNA"/>
</dbReference>
<keyword evidence="2" id="KW-1185">Reference proteome</keyword>
<evidence type="ECO:0000313" key="1">
    <source>
        <dbReference type="EMBL" id="MBD2200796.1"/>
    </source>
</evidence>
<name>A0ABR8AL43_9CYAN</name>